<evidence type="ECO:0000313" key="4">
    <source>
        <dbReference type="EMBL" id="CAK9310951.1"/>
    </source>
</evidence>
<dbReference type="PANTHER" id="PTHR47212">
    <property type="entry name" value="ADHESIN-LIKE PROTEIN, PUTATIVE (DUF3741)-RELATED"/>
    <property type="match status" value="1"/>
</dbReference>
<dbReference type="Proteomes" id="UP001642487">
    <property type="component" value="Chromosome 10"/>
</dbReference>
<dbReference type="EMBL" id="OZ021744">
    <property type="protein sequence ID" value="CAK9310951.1"/>
    <property type="molecule type" value="Genomic_DNA"/>
</dbReference>
<dbReference type="InterPro" id="IPR025486">
    <property type="entry name" value="DUF4378"/>
</dbReference>
<feature type="compositionally biased region" description="Polar residues" evidence="1">
    <location>
        <begin position="33"/>
        <end position="48"/>
    </location>
</feature>
<evidence type="ECO:0000259" key="2">
    <source>
        <dbReference type="Pfam" id="PF12552"/>
    </source>
</evidence>
<evidence type="ECO:0000256" key="1">
    <source>
        <dbReference type="SAM" id="MobiDB-lite"/>
    </source>
</evidence>
<keyword evidence="5" id="KW-1185">Reference proteome</keyword>
<feature type="region of interest" description="Disordered" evidence="1">
    <location>
        <begin position="328"/>
        <end position="370"/>
    </location>
</feature>
<proteinExistence type="predicted"/>
<dbReference type="Pfam" id="PF12552">
    <property type="entry name" value="DUF3741"/>
    <property type="match status" value="1"/>
</dbReference>
<organism evidence="4 5">
    <name type="scientific">Citrullus colocynthis</name>
    <name type="common">colocynth</name>
    <dbReference type="NCBI Taxonomy" id="252529"/>
    <lineage>
        <taxon>Eukaryota</taxon>
        <taxon>Viridiplantae</taxon>
        <taxon>Streptophyta</taxon>
        <taxon>Embryophyta</taxon>
        <taxon>Tracheophyta</taxon>
        <taxon>Spermatophyta</taxon>
        <taxon>Magnoliopsida</taxon>
        <taxon>eudicotyledons</taxon>
        <taxon>Gunneridae</taxon>
        <taxon>Pentapetalae</taxon>
        <taxon>rosids</taxon>
        <taxon>fabids</taxon>
        <taxon>Cucurbitales</taxon>
        <taxon>Cucurbitaceae</taxon>
        <taxon>Benincaseae</taxon>
        <taxon>Citrullus</taxon>
    </lineage>
</organism>
<reference evidence="4 5" key="1">
    <citation type="submission" date="2024-03" db="EMBL/GenBank/DDBJ databases">
        <authorList>
            <person name="Gkanogiannis A."/>
            <person name="Becerra Lopez-Lavalle L."/>
        </authorList>
    </citation>
    <scope>NUCLEOTIDE SEQUENCE [LARGE SCALE GENOMIC DNA]</scope>
</reference>
<evidence type="ECO:0000259" key="3">
    <source>
        <dbReference type="Pfam" id="PF14309"/>
    </source>
</evidence>
<sequence length="788" mass="89216">MGTKHMQSNSSMVGRVSKSHKMLCKAVDRPSKELQQPSPKSLVTASSKNLDSTASTRVACCRSRRFCTCKSCMEYGRHNEISLRLVQKNEAAEPFSSKKFIGVADKQCKQLLDALGIFNSNKELFVNLLQDPNSLLIKRIEDSTDARNRKQQMMTFFNSRLSENKIREVGECEEPDYSKKLKPCDRLPTEDSDDSLSLERIVVLKPNPTSSLPAAVGTNHCPSLKSHSSFIKNGQSDKRTLFSFRQIKRKMKQAMRVGKKEPECLSTNGMAKKTPPVFRAPKYDGKQMVMEATGRSSYNNIQTDDKIISSSFQDSLEKDQLDRAFYSRNGDKTASTSESTDKKVAQSAVTSNLKRQKSKKHEGDKEVSRKMKAKPWGWAMCFSDDDILPSNKPGCHTPSRTRYSHLSNKKFIYEKKSKSQNDVEQSCKTPEMVKIGAPFAEARRDDDQLHASTTELNVSPVIFSDVKVDQDPIIEGSVKFVKDIATIHQERNSFCEESPRFDKDCNTYYCQRTNKIKGFEEKGNPELSKLNLPLEVQPSALSVDPFPSSSLQFQTVEDPNGLCDREVQPLRETIYDDQLLIDATSSNLAFTPGTAEPSSEALPINFEKDQCTGLARLQEVLNPYIASFNCCSSISQCVLELLQVSKQNWIELSLDCHSSTWLQISFVDKVKIFSSQLCGDCVLLFDYFNEVLEDVFHCYIRCSPWLSSYKAHIQAPAKESVFYHEVIQHVDWSLLQQQPPQTLDQLCLKDLRSRKWINYPTETEELVTIVAESVLRELIIESVVYLGL</sequence>
<name>A0ABP0XS07_9ROSI</name>
<feature type="domain" description="DUF4378" evidence="3">
    <location>
        <begin position="649"/>
        <end position="781"/>
    </location>
</feature>
<gene>
    <name evidence="4" type="ORF">CITCOLO1_LOCUS2595</name>
</gene>
<evidence type="ECO:0000313" key="5">
    <source>
        <dbReference type="Proteomes" id="UP001642487"/>
    </source>
</evidence>
<feature type="domain" description="DUF3741" evidence="2">
    <location>
        <begin position="107"/>
        <end position="134"/>
    </location>
</feature>
<accession>A0ABP0XS07</accession>
<evidence type="ECO:0008006" key="6">
    <source>
        <dbReference type="Google" id="ProtNLM"/>
    </source>
</evidence>
<protein>
    <recommendedName>
        <fullName evidence="6">DUF4378 domain-containing protein</fullName>
    </recommendedName>
</protein>
<feature type="region of interest" description="Disordered" evidence="1">
    <location>
        <begin position="28"/>
        <end position="48"/>
    </location>
</feature>
<dbReference type="PANTHER" id="PTHR47212:SF2">
    <property type="entry name" value="DUF3741 DOMAIN-CONTAINING PROTEIN"/>
    <property type="match status" value="1"/>
</dbReference>
<dbReference type="Pfam" id="PF14309">
    <property type="entry name" value="DUF4378"/>
    <property type="match status" value="1"/>
</dbReference>
<dbReference type="InterPro" id="IPR022212">
    <property type="entry name" value="DUF3741"/>
</dbReference>